<organism evidence="2 3">
    <name type="scientific">Sphingobacterium mizutaii</name>
    <dbReference type="NCBI Taxonomy" id="1010"/>
    <lineage>
        <taxon>Bacteria</taxon>
        <taxon>Pseudomonadati</taxon>
        <taxon>Bacteroidota</taxon>
        <taxon>Sphingobacteriia</taxon>
        <taxon>Sphingobacteriales</taxon>
        <taxon>Sphingobacteriaceae</taxon>
        <taxon>Sphingobacterium</taxon>
    </lineage>
</organism>
<evidence type="ECO:0000313" key="2">
    <source>
        <dbReference type="EMBL" id="SNV52815.1"/>
    </source>
</evidence>
<dbReference type="InterPro" id="IPR048136">
    <property type="entry name" value="STM3941-like"/>
</dbReference>
<keyword evidence="1" id="KW-1133">Transmembrane helix</keyword>
<dbReference type="EMBL" id="LT906468">
    <property type="protein sequence ID" value="SNV52815.1"/>
    <property type="molecule type" value="Genomic_DNA"/>
</dbReference>
<dbReference type="RefSeq" id="WP_093097868.1">
    <property type="nucleotide sequence ID" value="NZ_DAMDLF010000044.1"/>
</dbReference>
<dbReference type="Proteomes" id="UP000215355">
    <property type="component" value="Chromosome 1"/>
</dbReference>
<keyword evidence="1" id="KW-0812">Transmembrane</keyword>
<keyword evidence="1" id="KW-0472">Membrane</keyword>
<feature type="transmembrane region" description="Helical" evidence="1">
    <location>
        <begin position="16"/>
        <end position="37"/>
    </location>
</feature>
<reference evidence="2 3" key="1">
    <citation type="submission" date="2017-06" db="EMBL/GenBank/DDBJ databases">
        <authorList>
            <consortium name="Pathogen Informatics"/>
        </authorList>
    </citation>
    <scope>NUCLEOTIDE SEQUENCE [LARGE SCALE GENOMIC DNA]</scope>
    <source>
        <strain evidence="2 3">NCTC12149</strain>
    </source>
</reference>
<evidence type="ECO:0000256" key="1">
    <source>
        <dbReference type="SAM" id="Phobius"/>
    </source>
</evidence>
<dbReference type="KEGG" id="smiz:4412673_02737"/>
<proteinExistence type="predicted"/>
<accession>A0AAJ5C153</accession>
<sequence length="168" mass="18879">MELTNFKYSQKKLNNMAMIFLLLGIAGLGFAYYKWFVDTNSYAVSMGKYGSIFIALLGFGAFTYMKLFGKKSDEIALSIGTNGITSNTTPVAKAAELIEWDDLVDINFNGNFLDIYVKDPQKYADRMKSFFVRDTYLKAMKGVIRISIAEVDGSPEEMSKAISKYLNL</sequence>
<dbReference type="AlphaFoldDB" id="A0AAJ5C153"/>
<protein>
    <submittedName>
        <fullName evidence="2">Uncharacterized protein</fullName>
    </submittedName>
</protein>
<evidence type="ECO:0000313" key="3">
    <source>
        <dbReference type="Proteomes" id="UP000215355"/>
    </source>
</evidence>
<gene>
    <name evidence="2" type="ORF">SAMEA4412673_02737</name>
</gene>
<name>A0AAJ5C153_9SPHI</name>
<dbReference type="NCBIfam" id="NF041635">
    <property type="entry name" value="STM3941_fam"/>
    <property type="match status" value="1"/>
</dbReference>
<feature type="transmembrane region" description="Helical" evidence="1">
    <location>
        <begin position="49"/>
        <end position="68"/>
    </location>
</feature>